<evidence type="ECO:0008006" key="4">
    <source>
        <dbReference type="Google" id="ProtNLM"/>
    </source>
</evidence>
<keyword evidence="1" id="KW-0472">Membrane</keyword>
<sequence length="369" mass="42440">MVANECHTTVLIKEMNISCLIINAQKIEEEKLMERSREAKKEKIGDGDFSHSTFDGHGRSKFQQRFPVKSDLGNFLMGTDTFFGCGKSGHRLRDCQSRVDKGKDGRQASPIGSDSSALKQNRFYALITRHDQEGSPDVVTGMLKDFHLDVYALLDPGCILSFVMLFVVMWLRVLHARVKYSTEFPPQTNGQEERAIQILEDMLRVCVIDFKGNWVDHLPLIKFAYNNSYNSSIGMTLFEALYDVRCSSPIELVHPIFYVSLLKKCVGDRTYIVPSESLGIEESLYYAEVIVEILDWQFKKLRNKEVASVKVLWRNKRVEGATWEAEANMMSRYPHLFPSEMVHPYGFMRLSHSRVFSCMHAHENLLLRF</sequence>
<evidence type="ECO:0000313" key="3">
    <source>
        <dbReference type="Proteomes" id="UP001234989"/>
    </source>
</evidence>
<keyword evidence="1" id="KW-1133">Transmembrane helix</keyword>
<proteinExistence type="predicted"/>
<keyword evidence="3" id="KW-1185">Reference proteome</keyword>
<feature type="transmembrane region" description="Helical" evidence="1">
    <location>
        <begin position="150"/>
        <end position="171"/>
    </location>
</feature>
<dbReference type="SUPFAM" id="SSF53098">
    <property type="entry name" value="Ribonuclease H-like"/>
    <property type="match status" value="1"/>
</dbReference>
<dbReference type="PANTHER" id="PTHR46148">
    <property type="entry name" value="CHROMO DOMAIN-CONTAINING PROTEIN"/>
    <property type="match status" value="1"/>
</dbReference>
<evidence type="ECO:0000256" key="1">
    <source>
        <dbReference type="SAM" id="Phobius"/>
    </source>
</evidence>
<evidence type="ECO:0000313" key="2">
    <source>
        <dbReference type="EMBL" id="WMV32684.1"/>
    </source>
</evidence>
<gene>
    <name evidence="2" type="ORF">MTR67_026069</name>
</gene>
<dbReference type="AlphaFoldDB" id="A0AAF0QY98"/>
<organism evidence="2 3">
    <name type="scientific">Solanum verrucosum</name>
    <dbReference type="NCBI Taxonomy" id="315347"/>
    <lineage>
        <taxon>Eukaryota</taxon>
        <taxon>Viridiplantae</taxon>
        <taxon>Streptophyta</taxon>
        <taxon>Embryophyta</taxon>
        <taxon>Tracheophyta</taxon>
        <taxon>Spermatophyta</taxon>
        <taxon>Magnoliopsida</taxon>
        <taxon>eudicotyledons</taxon>
        <taxon>Gunneridae</taxon>
        <taxon>Pentapetalae</taxon>
        <taxon>asterids</taxon>
        <taxon>lamiids</taxon>
        <taxon>Solanales</taxon>
        <taxon>Solanaceae</taxon>
        <taxon>Solanoideae</taxon>
        <taxon>Solaneae</taxon>
        <taxon>Solanum</taxon>
    </lineage>
</organism>
<dbReference type="InterPro" id="IPR036397">
    <property type="entry name" value="RNaseH_sf"/>
</dbReference>
<keyword evidence="1" id="KW-0812">Transmembrane</keyword>
<accession>A0AAF0QY98</accession>
<dbReference type="InterPro" id="IPR012337">
    <property type="entry name" value="RNaseH-like_sf"/>
</dbReference>
<dbReference type="GO" id="GO:0003676">
    <property type="term" value="F:nucleic acid binding"/>
    <property type="evidence" value="ECO:0007669"/>
    <property type="project" value="InterPro"/>
</dbReference>
<protein>
    <recommendedName>
        <fullName evidence="4">Gag-pol polyprotein</fullName>
    </recommendedName>
</protein>
<dbReference type="PANTHER" id="PTHR46148:SF60">
    <property type="entry name" value="CHROMO DOMAIN-CONTAINING PROTEIN"/>
    <property type="match status" value="1"/>
</dbReference>
<dbReference type="EMBL" id="CP133617">
    <property type="protein sequence ID" value="WMV32684.1"/>
    <property type="molecule type" value="Genomic_DNA"/>
</dbReference>
<dbReference type="Gene3D" id="3.30.420.10">
    <property type="entry name" value="Ribonuclease H-like superfamily/Ribonuclease H"/>
    <property type="match status" value="1"/>
</dbReference>
<reference evidence="2" key="1">
    <citation type="submission" date="2023-08" db="EMBL/GenBank/DDBJ databases">
        <title>A de novo genome assembly of Solanum verrucosum Schlechtendal, a Mexican diploid species geographically isolated from the other diploid A-genome species in potato relatives.</title>
        <authorList>
            <person name="Hosaka K."/>
        </authorList>
    </citation>
    <scope>NUCLEOTIDE SEQUENCE</scope>
    <source>
        <tissue evidence="2">Young leaves</tissue>
    </source>
</reference>
<dbReference type="Proteomes" id="UP001234989">
    <property type="component" value="Chromosome 6"/>
</dbReference>
<name>A0AAF0QY98_SOLVR</name>